<dbReference type="AlphaFoldDB" id="A0A150N2W0"/>
<reference evidence="1 2" key="1">
    <citation type="submission" date="2016-01" db="EMBL/GenBank/DDBJ databases">
        <title>Draft Genome Sequences of Seven Thermophilic Sporeformers Isolated from Foods.</title>
        <authorList>
            <person name="Berendsen E.M."/>
            <person name="Wells-Bennik M.H."/>
            <person name="Krawcyk A.O."/>
            <person name="De Jong A."/>
            <person name="Holsappel S."/>
            <person name="Eijlander R.T."/>
            <person name="Kuipers O.P."/>
        </authorList>
    </citation>
    <scope>NUCLEOTIDE SEQUENCE [LARGE SCALE GENOMIC DNA]</scope>
    <source>
        <strain evidence="1 2">B4110</strain>
    </source>
</reference>
<dbReference type="RefSeq" id="WP_162839686.1">
    <property type="nucleotide sequence ID" value="NZ_JBHGXX010000131.1"/>
</dbReference>
<comment type="caution">
    <text evidence="1">The sequence shown here is derived from an EMBL/GenBank/DDBJ whole genome shotgun (WGS) entry which is preliminary data.</text>
</comment>
<gene>
    <name evidence="1" type="ORF">B4110_3287</name>
</gene>
<evidence type="ECO:0000313" key="1">
    <source>
        <dbReference type="EMBL" id="KYD31077.1"/>
    </source>
</evidence>
<dbReference type="Proteomes" id="UP000075324">
    <property type="component" value="Unassembled WGS sequence"/>
</dbReference>
<dbReference type="EMBL" id="LQYW01000043">
    <property type="protein sequence ID" value="KYD31077.1"/>
    <property type="molecule type" value="Genomic_DNA"/>
</dbReference>
<sequence>MKKETNYQRIVQWLRQRGVRAEVAKPRISLPSYRQCIEPGISKSSSL</sequence>
<name>A0A150N2W0_9BACL</name>
<dbReference type="PATRIC" id="fig|153151.4.peg.2749"/>
<organism evidence="1 2">
    <name type="scientific">Parageobacillus toebii</name>
    <dbReference type="NCBI Taxonomy" id="153151"/>
    <lineage>
        <taxon>Bacteria</taxon>
        <taxon>Bacillati</taxon>
        <taxon>Bacillota</taxon>
        <taxon>Bacilli</taxon>
        <taxon>Bacillales</taxon>
        <taxon>Anoxybacillaceae</taxon>
        <taxon>Parageobacillus</taxon>
    </lineage>
</organism>
<protein>
    <submittedName>
        <fullName evidence="1">Uncharacterized protein</fullName>
    </submittedName>
</protein>
<evidence type="ECO:0000313" key="2">
    <source>
        <dbReference type="Proteomes" id="UP000075324"/>
    </source>
</evidence>
<proteinExistence type="predicted"/>
<accession>A0A150N2W0</accession>